<keyword evidence="2" id="KW-1133">Transmembrane helix</keyword>
<feature type="compositionally biased region" description="Low complexity" evidence="1">
    <location>
        <begin position="474"/>
        <end position="493"/>
    </location>
</feature>
<feature type="region of interest" description="Disordered" evidence="1">
    <location>
        <begin position="455"/>
        <end position="493"/>
    </location>
</feature>
<evidence type="ECO:0000256" key="1">
    <source>
        <dbReference type="SAM" id="MobiDB-lite"/>
    </source>
</evidence>
<sequence>MFRLIKASNSVRSSPLKNQLKPAAKLISLRQAGTSATQRFSPPVQRLQRPRRSWGRIFLATTGVISLTGFALWYTIFPHHPYSSDVAKELRKALHAELDRPSSPVDYQLALKHYIQAIDLCDEEGLDILSDAYTGIQLKIGEMYERLGLPAEALLTYSSIASTYLAALTTPGRIDDKDRAHYIQKDLRVVVKCVELNGRDVKGCMMLLMTHFIVAQSEVRRRSIEADQLIHSEEAHIENDLSVTKDGRLKKCPEAWTPFRDELFNARDLYVALCLSSGNLSDAVRTKIATTEWMLHADCPPGEILLSQCNLGAIMYLQAEEFEVREFSGVKGGNEELRLEGKAGKERCLSLSQECYESVLSFAKNLPYELRRGDMAVEESIALSTYGLGVIKLHIGDFTSAKNLLRESRLRAKGAGFDDLVTEAERELKKLNQEEETHGGSLENKDRIEQLLQASEQGMGEVPIEMDIQLTKHSATATSATPTPAPAPTTSSK</sequence>
<dbReference type="PANTHER" id="PTHR28142:SF1">
    <property type="entry name" value="MITOCHONDRIAL INNER MEMBRANE I-AAA PROTEASE SUPERCOMPLEX SUBUNIT MGR3-RELATED"/>
    <property type="match status" value="1"/>
</dbReference>
<dbReference type="PANTHER" id="PTHR28142">
    <property type="entry name" value="MITOCHONDRIAL INNER MEMBRANE I-AAA PROTEASE SUPERCOMPLEX SUBUNIT MGR3-RELATED"/>
    <property type="match status" value="1"/>
</dbReference>
<evidence type="ECO:0008006" key="5">
    <source>
        <dbReference type="Google" id="ProtNLM"/>
    </source>
</evidence>
<keyword evidence="4" id="KW-1185">Reference proteome</keyword>
<dbReference type="OrthoDB" id="10050400at2759"/>
<evidence type="ECO:0000313" key="3">
    <source>
        <dbReference type="EMBL" id="KAH3682314.1"/>
    </source>
</evidence>
<keyword evidence="2" id="KW-0472">Membrane</keyword>
<organism evidence="3 4">
    <name type="scientific">Wickerhamomyces pijperi</name>
    <name type="common">Yeast</name>
    <name type="synonym">Pichia pijperi</name>
    <dbReference type="NCBI Taxonomy" id="599730"/>
    <lineage>
        <taxon>Eukaryota</taxon>
        <taxon>Fungi</taxon>
        <taxon>Dikarya</taxon>
        <taxon>Ascomycota</taxon>
        <taxon>Saccharomycotina</taxon>
        <taxon>Saccharomycetes</taxon>
        <taxon>Phaffomycetales</taxon>
        <taxon>Wickerhamomycetaceae</taxon>
        <taxon>Wickerhamomyces</taxon>
    </lineage>
</organism>
<dbReference type="InterPro" id="IPR040201">
    <property type="entry name" value="Mrg3-like"/>
</dbReference>
<dbReference type="AlphaFoldDB" id="A0A9P8Q3Q7"/>
<name>A0A9P8Q3Q7_WICPI</name>
<dbReference type="GO" id="GO:0031942">
    <property type="term" value="C:i-AAA complex"/>
    <property type="evidence" value="ECO:0007669"/>
    <property type="project" value="TreeGrafter"/>
</dbReference>
<proteinExistence type="predicted"/>
<gene>
    <name evidence="3" type="ORF">WICPIJ_006729</name>
</gene>
<accession>A0A9P8Q3Q7</accession>
<comment type="caution">
    <text evidence="3">The sequence shown here is derived from an EMBL/GenBank/DDBJ whole genome shotgun (WGS) entry which is preliminary data.</text>
</comment>
<dbReference type="CDD" id="cd24145">
    <property type="entry name" value="Mgr3-like"/>
    <property type="match status" value="1"/>
</dbReference>
<dbReference type="EMBL" id="JAEUBG010003780">
    <property type="protein sequence ID" value="KAH3682314.1"/>
    <property type="molecule type" value="Genomic_DNA"/>
</dbReference>
<feature type="transmembrane region" description="Helical" evidence="2">
    <location>
        <begin position="57"/>
        <end position="76"/>
    </location>
</feature>
<protein>
    <recommendedName>
        <fullName evidence="5">Mitochondrial inner membrane i-AAA protease supercomplex subunit MGR3</fullName>
    </recommendedName>
</protein>
<evidence type="ECO:0000256" key="2">
    <source>
        <dbReference type="SAM" id="Phobius"/>
    </source>
</evidence>
<keyword evidence="2" id="KW-0812">Transmembrane</keyword>
<dbReference type="Proteomes" id="UP000774326">
    <property type="component" value="Unassembled WGS sequence"/>
</dbReference>
<reference evidence="3" key="2">
    <citation type="submission" date="2021-01" db="EMBL/GenBank/DDBJ databases">
        <authorList>
            <person name="Schikora-Tamarit M.A."/>
        </authorList>
    </citation>
    <scope>NUCLEOTIDE SEQUENCE</scope>
    <source>
        <strain evidence="3">CBS2887</strain>
    </source>
</reference>
<evidence type="ECO:0000313" key="4">
    <source>
        <dbReference type="Proteomes" id="UP000774326"/>
    </source>
</evidence>
<dbReference type="GO" id="GO:0006515">
    <property type="term" value="P:protein quality control for misfolded or incompletely synthesized proteins"/>
    <property type="evidence" value="ECO:0007669"/>
    <property type="project" value="TreeGrafter"/>
</dbReference>
<dbReference type="GO" id="GO:0051787">
    <property type="term" value="F:misfolded protein binding"/>
    <property type="evidence" value="ECO:0007669"/>
    <property type="project" value="TreeGrafter"/>
</dbReference>
<reference evidence="3" key="1">
    <citation type="journal article" date="2021" name="Open Biol.">
        <title>Shared evolutionary footprints suggest mitochondrial oxidative damage underlies multiple complex I losses in fungi.</title>
        <authorList>
            <person name="Schikora-Tamarit M.A."/>
            <person name="Marcet-Houben M."/>
            <person name="Nosek J."/>
            <person name="Gabaldon T."/>
        </authorList>
    </citation>
    <scope>NUCLEOTIDE SEQUENCE</scope>
    <source>
        <strain evidence="3">CBS2887</strain>
    </source>
</reference>